<accession>A0A133UBL4</accession>
<evidence type="ECO:0000313" key="7">
    <source>
        <dbReference type="Proteomes" id="UP000070195"/>
    </source>
</evidence>
<evidence type="ECO:0000256" key="2">
    <source>
        <dbReference type="ARBA" id="ARBA00022448"/>
    </source>
</evidence>
<dbReference type="SMART" id="SM00382">
    <property type="entry name" value="AAA"/>
    <property type="match status" value="1"/>
</dbReference>
<gene>
    <name evidence="6" type="ORF">AKJ63_01220</name>
</gene>
<reference evidence="6 7" key="1">
    <citation type="journal article" date="2016" name="Sci. Rep.">
        <title>Metabolic traits of an uncultured archaeal lineage -MSBL1- from brine pools of the Red Sea.</title>
        <authorList>
            <person name="Mwirichia R."/>
            <person name="Alam I."/>
            <person name="Rashid M."/>
            <person name="Vinu M."/>
            <person name="Ba-Alawi W."/>
            <person name="Anthony Kamau A."/>
            <person name="Kamanda Ngugi D."/>
            <person name="Goker M."/>
            <person name="Klenk H.P."/>
            <person name="Bajic V."/>
            <person name="Stingl U."/>
        </authorList>
    </citation>
    <scope>NUCLEOTIDE SEQUENCE [LARGE SCALE GENOMIC DNA]</scope>
    <source>
        <strain evidence="6">SCGC-AAA259D18</strain>
    </source>
</reference>
<comment type="similarity">
    <text evidence="1">Belongs to the ABC transporter superfamily.</text>
</comment>
<comment type="caution">
    <text evidence="6">The sequence shown here is derived from an EMBL/GenBank/DDBJ whole genome shotgun (WGS) entry which is preliminary data.</text>
</comment>
<dbReference type="GO" id="GO:0016887">
    <property type="term" value="F:ATP hydrolysis activity"/>
    <property type="evidence" value="ECO:0007669"/>
    <property type="project" value="InterPro"/>
</dbReference>
<dbReference type="PROSITE" id="PS50893">
    <property type="entry name" value="ABC_TRANSPORTER_2"/>
    <property type="match status" value="1"/>
</dbReference>
<evidence type="ECO:0000313" key="6">
    <source>
        <dbReference type="EMBL" id="KXA91592.1"/>
    </source>
</evidence>
<name>A0A133UBL4_9EURY</name>
<keyword evidence="2" id="KW-0813">Transport</keyword>
<sequence>MDAIELINLSKHFEDTIAVREVNFNVSQGEFFGLLGPNGAGKTTLINMLVGLATPTSGTANVSGKDIVKNYREVHSQIGLAPGEENFDREFDVFDNLVHHAGYFGIPEEGAKRKAEKYLKMFDLWEKKDVKPFQLSQGMSKKLLLARAMMTDPSILVLDEPTAGLDVTAKRETRNHIGTLNREGLTVILTTHQLEEAEELCERVAIIDEGEILAIGSPKELVEEGKSDTVKIKLERKIDSLPDVITRSEYQTSLGNGGRELRVIAPDGGRAAVDMIHMLHENGVKAKSVDIEKADLKDVFTRLTEA</sequence>
<feature type="domain" description="ABC transporter" evidence="5">
    <location>
        <begin position="4"/>
        <end position="234"/>
    </location>
</feature>
<evidence type="ECO:0000256" key="4">
    <source>
        <dbReference type="ARBA" id="ARBA00022840"/>
    </source>
</evidence>
<dbReference type="SUPFAM" id="SSF52540">
    <property type="entry name" value="P-loop containing nucleoside triphosphate hydrolases"/>
    <property type="match status" value="1"/>
</dbReference>
<dbReference type="InterPro" id="IPR003439">
    <property type="entry name" value="ABC_transporter-like_ATP-bd"/>
</dbReference>
<proteinExistence type="inferred from homology"/>
<dbReference type="Proteomes" id="UP000070195">
    <property type="component" value="Unassembled WGS sequence"/>
</dbReference>
<protein>
    <recommendedName>
        <fullName evidence="5">ABC transporter domain-containing protein</fullName>
    </recommendedName>
</protein>
<dbReference type="PANTHER" id="PTHR42711:SF5">
    <property type="entry name" value="ABC TRANSPORTER ATP-BINDING PROTEIN NATA"/>
    <property type="match status" value="1"/>
</dbReference>
<keyword evidence="7" id="KW-1185">Reference proteome</keyword>
<dbReference type="InterPro" id="IPR003593">
    <property type="entry name" value="AAA+_ATPase"/>
</dbReference>
<dbReference type="AlphaFoldDB" id="A0A133UBL4"/>
<evidence type="ECO:0000256" key="1">
    <source>
        <dbReference type="ARBA" id="ARBA00005417"/>
    </source>
</evidence>
<dbReference type="InterPro" id="IPR050763">
    <property type="entry name" value="ABC_transporter_ATP-binding"/>
</dbReference>
<keyword evidence="4" id="KW-0067">ATP-binding</keyword>
<organism evidence="6 7">
    <name type="scientific">candidate division MSBL1 archaeon SCGC-AAA259D18</name>
    <dbReference type="NCBI Taxonomy" id="1698262"/>
    <lineage>
        <taxon>Archaea</taxon>
        <taxon>Methanobacteriati</taxon>
        <taxon>Methanobacteriota</taxon>
        <taxon>candidate division MSBL1</taxon>
    </lineage>
</organism>
<dbReference type="Gene3D" id="3.40.50.300">
    <property type="entry name" value="P-loop containing nucleotide triphosphate hydrolases"/>
    <property type="match status" value="1"/>
</dbReference>
<dbReference type="Pfam" id="PF00005">
    <property type="entry name" value="ABC_tran"/>
    <property type="match status" value="1"/>
</dbReference>
<dbReference type="InterPro" id="IPR017871">
    <property type="entry name" value="ABC_transporter-like_CS"/>
</dbReference>
<dbReference type="GO" id="GO:0005524">
    <property type="term" value="F:ATP binding"/>
    <property type="evidence" value="ECO:0007669"/>
    <property type="project" value="UniProtKB-KW"/>
</dbReference>
<keyword evidence="3" id="KW-0547">Nucleotide-binding</keyword>
<dbReference type="EMBL" id="LHXM01000019">
    <property type="protein sequence ID" value="KXA91592.1"/>
    <property type="molecule type" value="Genomic_DNA"/>
</dbReference>
<dbReference type="PROSITE" id="PS00211">
    <property type="entry name" value="ABC_TRANSPORTER_1"/>
    <property type="match status" value="1"/>
</dbReference>
<evidence type="ECO:0000259" key="5">
    <source>
        <dbReference type="PROSITE" id="PS50893"/>
    </source>
</evidence>
<dbReference type="PANTHER" id="PTHR42711">
    <property type="entry name" value="ABC TRANSPORTER ATP-BINDING PROTEIN"/>
    <property type="match status" value="1"/>
</dbReference>
<evidence type="ECO:0000256" key="3">
    <source>
        <dbReference type="ARBA" id="ARBA00022741"/>
    </source>
</evidence>
<dbReference type="InterPro" id="IPR027417">
    <property type="entry name" value="P-loop_NTPase"/>
</dbReference>